<organism evidence="2 3">
    <name type="scientific">Daucus carota subsp. sativus</name>
    <name type="common">Carrot</name>
    <dbReference type="NCBI Taxonomy" id="79200"/>
    <lineage>
        <taxon>Eukaryota</taxon>
        <taxon>Viridiplantae</taxon>
        <taxon>Streptophyta</taxon>
        <taxon>Embryophyta</taxon>
        <taxon>Tracheophyta</taxon>
        <taxon>Spermatophyta</taxon>
        <taxon>Magnoliopsida</taxon>
        <taxon>eudicotyledons</taxon>
        <taxon>Gunneridae</taxon>
        <taxon>Pentapetalae</taxon>
        <taxon>asterids</taxon>
        <taxon>campanulids</taxon>
        <taxon>Apiales</taxon>
        <taxon>Apiaceae</taxon>
        <taxon>Apioideae</taxon>
        <taxon>Scandiceae</taxon>
        <taxon>Daucinae</taxon>
        <taxon>Daucus</taxon>
        <taxon>Daucus sect. Daucus</taxon>
    </lineage>
</organism>
<gene>
    <name evidence="2" type="ORF">DCAR_0206674</name>
</gene>
<dbReference type="InterPro" id="IPR055290">
    <property type="entry name" value="At3g26010-like"/>
</dbReference>
<name>A0AAF1ALD1_DAUCS</name>
<proteinExistence type="predicted"/>
<reference evidence="2" key="2">
    <citation type="submission" date="2022-03" db="EMBL/GenBank/DDBJ databases">
        <title>Draft title - Genomic analysis of global carrot germplasm unveils the trajectory of domestication and the origin of high carotenoid orange carrot.</title>
        <authorList>
            <person name="Iorizzo M."/>
            <person name="Ellison S."/>
            <person name="Senalik D."/>
            <person name="Macko-Podgorni A."/>
            <person name="Grzebelus D."/>
            <person name="Bostan H."/>
            <person name="Rolling W."/>
            <person name="Curaba J."/>
            <person name="Simon P."/>
        </authorList>
    </citation>
    <scope>NUCLEOTIDE SEQUENCE</scope>
    <source>
        <tissue evidence="2">Leaf</tissue>
    </source>
</reference>
<feature type="domain" description="F-box associated beta-propeller type 1" evidence="1">
    <location>
        <begin position="115"/>
        <end position="312"/>
    </location>
</feature>
<dbReference type="InterPro" id="IPR006527">
    <property type="entry name" value="F-box-assoc_dom_typ1"/>
</dbReference>
<dbReference type="EMBL" id="CP093344">
    <property type="protein sequence ID" value="WOG87449.1"/>
    <property type="molecule type" value="Genomic_DNA"/>
</dbReference>
<dbReference type="AlphaFoldDB" id="A0AAF1ALD1"/>
<protein>
    <recommendedName>
        <fullName evidence="1">F-box associated beta-propeller type 1 domain-containing protein</fullName>
    </recommendedName>
</protein>
<evidence type="ECO:0000313" key="2">
    <source>
        <dbReference type="EMBL" id="WOG87449.1"/>
    </source>
</evidence>
<accession>A0AAF1ALD1</accession>
<evidence type="ECO:0000259" key="1">
    <source>
        <dbReference type="Pfam" id="PF07734"/>
    </source>
</evidence>
<dbReference type="Proteomes" id="UP000077755">
    <property type="component" value="Chromosome 2"/>
</dbReference>
<dbReference type="PANTHER" id="PTHR35546">
    <property type="entry name" value="F-BOX PROTEIN INTERACTION DOMAIN PROTEIN-RELATED"/>
    <property type="match status" value="1"/>
</dbReference>
<dbReference type="PANTHER" id="PTHR35546:SF115">
    <property type="entry name" value="F-BOX DOMAIN-CONTAINING PROTEIN"/>
    <property type="match status" value="1"/>
</dbReference>
<reference evidence="2" key="1">
    <citation type="journal article" date="2016" name="Nat. Genet.">
        <title>A high-quality carrot genome assembly provides new insights into carotenoid accumulation and asterid genome evolution.</title>
        <authorList>
            <person name="Iorizzo M."/>
            <person name="Ellison S."/>
            <person name="Senalik D."/>
            <person name="Zeng P."/>
            <person name="Satapoomin P."/>
            <person name="Huang J."/>
            <person name="Bowman M."/>
            <person name="Iovene M."/>
            <person name="Sanseverino W."/>
            <person name="Cavagnaro P."/>
            <person name="Yildiz M."/>
            <person name="Macko-Podgorni A."/>
            <person name="Moranska E."/>
            <person name="Grzebelus E."/>
            <person name="Grzebelus D."/>
            <person name="Ashrafi H."/>
            <person name="Zheng Z."/>
            <person name="Cheng S."/>
            <person name="Spooner D."/>
            <person name="Van Deynze A."/>
            <person name="Simon P."/>
        </authorList>
    </citation>
    <scope>NUCLEOTIDE SEQUENCE</scope>
    <source>
        <tissue evidence="2">Leaf</tissue>
    </source>
</reference>
<evidence type="ECO:0000313" key="3">
    <source>
        <dbReference type="Proteomes" id="UP000077755"/>
    </source>
</evidence>
<keyword evidence="3" id="KW-1185">Reference proteome</keyword>
<sequence>MMHISCTFKKTNLGMAMSLKRSCTSSSQEVVLRDEDLLTLILLRVPRTRHNLLKSVSKQWQCLITAPHFRNLLPPLRASGLFIQVPVEVSSGDNVYFVPLDDPRTAPLFRNLEKVCILQSCNGLLLCSDALRTHYVYDSSTDQLASLPRHGLDTGNGFRYVGLAYDPSKSLHYKVIAFVTRRRAQLFHHERDFYVYSSETKTWKSSVQSFISGPGMYFNDGVYWKGRMHWLSSLNYVSEPESALSECLYFNVDEERLGTFPRPPIRVWSNSRRSLYFGESEDHLHVVEARPYANSLSVYEMKSDYSEWFVKYRIDLDPISRDFPEIKEKDMFDEENDHEPVVNVLSLIRRENFHEDSFAVLEIPGKAIRYNLVDRSFQLIRDFGADLDFDPKINDYSLCDFTACQYIVNLNV</sequence>
<dbReference type="Pfam" id="PF07734">
    <property type="entry name" value="FBA_1"/>
    <property type="match status" value="1"/>
</dbReference>